<dbReference type="InterPro" id="IPR049354">
    <property type="entry name" value="GpP-like_N"/>
</dbReference>
<gene>
    <name evidence="4" type="ORF">ETEE_4117</name>
</gene>
<proteinExistence type="predicted"/>
<sequence length="361" mass="40366">MSADSDQDVVSLTIGGKIIEGWDSVRVTRGIERFPSDFDLGLMDYFPGNDKRQLVEEGMPCSVRIGNDLTLTGYVDDWESSISRSRHEVRATGRSKCQDLVDCSAEWPNNVINGGNALEIAMRLASYYGISVSADVSDLIKVPQFTLNWGESPQEIIERVARWSALLYYDQPDGNLLLTRVGTYRAASGIAEGVNVELAYYRKSMADRFSDYVGVSMGIAPVAGYSPDMAYDSVTLATAGDPEAARMRYRKHISIIESTMMASQQAQRAIEWEMNRRYGRSKLLTVTIDSWRDEGGKLWEPNTLIPVNIPTFHLLDTELLLADVTYMRDDNGTHARMTLMPPEAFAVQPYAFYQQLAGFNT</sequence>
<accession>A0A076LVQ2</accession>
<evidence type="ECO:0000259" key="3">
    <source>
        <dbReference type="Pfam" id="PF22255"/>
    </source>
</evidence>
<dbReference type="SUPFAM" id="SSF69279">
    <property type="entry name" value="Phage tail proteins"/>
    <property type="match status" value="2"/>
</dbReference>
<dbReference type="RefSeq" id="WP_034165332.1">
    <property type="nucleotide sequence ID" value="NZ_CP006664.1"/>
</dbReference>
<evidence type="ECO:0000313" key="5">
    <source>
        <dbReference type="Proteomes" id="UP000028681"/>
    </source>
</evidence>
<feature type="domain" description="Baseplate hub protein gp44/GpP-like C-terminal" evidence="2">
    <location>
        <begin position="264"/>
        <end position="346"/>
    </location>
</feature>
<protein>
    <submittedName>
        <fullName evidence="4">Bacteriophage Mu P protein</fullName>
    </submittedName>
</protein>
<reference evidence="4 5" key="1">
    <citation type="journal article" date="2012" name="PLoS ONE">
        <title>Edwardsiella comparative phylogenomics reveal the new intra/inter-species taxonomic relationships, virulence evolution and niche adaptation mechanisms.</title>
        <authorList>
            <person name="Yang M."/>
            <person name="Lv Y."/>
            <person name="Xiao J."/>
            <person name="Wu H."/>
            <person name="Zheng H."/>
            <person name="Liu Q."/>
            <person name="Zhang Y."/>
            <person name="Wang Q."/>
        </authorList>
    </citation>
    <scope>NUCLEOTIDE SEQUENCE [LARGE SCALE GENOMIC DNA]</scope>
    <source>
        <strain evidence="5">080813</strain>
    </source>
</reference>
<name>A0A076LVQ2_9GAMM</name>
<dbReference type="Pfam" id="PF21683">
    <property type="entry name" value="GpP-like_1st"/>
    <property type="match status" value="1"/>
</dbReference>
<evidence type="ECO:0000259" key="1">
    <source>
        <dbReference type="Pfam" id="PF21683"/>
    </source>
</evidence>
<dbReference type="InterPro" id="IPR023399">
    <property type="entry name" value="Baseplate-like_2-layer_sand"/>
</dbReference>
<feature type="domain" description="Baseplate hub protein gp44/GpP-like second" evidence="3">
    <location>
        <begin position="97"/>
        <end position="180"/>
    </location>
</feature>
<dbReference type="AlphaFoldDB" id="A0A076LVQ2"/>
<dbReference type="Gene3D" id="3.30.1920.10">
    <property type="entry name" value="Baseplate protein-like domains - 2 layer sandwich fold"/>
    <property type="match status" value="1"/>
</dbReference>
<dbReference type="Gene3D" id="2.30.300.10">
    <property type="entry name" value="Baseplate protein-like domain - beta roll fold"/>
    <property type="match status" value="1"/>
</dbReference>
<dbReference type="InterPro" id="IPR053982">
    <property type="entry name" value="Gp44/GpP-like_C"/>
</dbReference>
<dbReference type="GeneID" id="33941441"/>
<dbReference type="InterPro" id="IPR026276">
    <property type="entry name" value="Baseplate_GpP"/>
</dbReference>
<feature type="domain" description="Baseplate hub protein gp44-like N-terminal" evidence="1">
    <location>
        <begin position="10"/>
        <end position="95"/>
    </location>
</feature>
<evidence type="ECO:0000313" key="4">
    <source>
        <dbReference type="EMBL" id="AIJ10523.1"/>
    </source>
</evidence>
<dbReference type="Pfam" id="PF22255">
    <property type="entry name" value="Gp44-like_2nd"/>
    <property type="match status" value="1"/>
</dbReference>
<dbReference type="Pfam" id="PF21929">
    <property type="entry name" value="GpP_4th"/>
    <property type="match status" value="1"/>
</dbReference>
<dbReference type="Proteomes" id="UP000028681">
    <property type="component" value="Chromosome"/>
</dbReference>
<dbReference type="PIRSF" id="PIRSF004440">
    <property type="entry name" value="GpP"/>
    <property type="match status" value="1"/>
</dbReference>
<dbReference type="HOGENOM" id="CLU_060292_0_1_6"/>
<organism evidence="4 5">
    <name type="scientific">Edwardsiella anguillarum ET080813</name>
    <dbReference type="NCBI Taxonomy" id="667120"/>
    <lineage>
        <taxon>Bacteria</taxon>
        <taxon>Pseudomonadati</taxon>
        <taxon>Pseudomonadota</taxon>
        <taxon>Gammaproteobacteria</taxon>
        <taxon>Enterobacterales</taxon>
        <taxon>Hafniaceae</taxon>
        <taxon>Edwardsiella</taxon>
    </lineage>
</organism>
<dbReference type="InterPro" id="IPR053981">
    <property type="entry name" value="Gp44/GpP-like_2nd"/>
</dbReference>
<evidence type="ECO:0000259" key="2">
    <source>
        <dbReference type="Pfam" id="PF21929"/>
    </source>
</evidence>
<dbReference type="EMBL" id="CP006664">
    <property type="protein sequence ID" value="AIJ10523.1"/>
    <property type="molecule type" value="Genomic_DNA"/>
</dbReference>
<dbReference type="KEGG" id="ete:ETEE_4117"/>
<dbReference type="Gene3D" id="3.55.50.10">
    <property type="entry name" value="Baseplate protein-like domains"/>
    <property type="match status" value="1"/>
</dbReference>